<reference evidence="12" key="1">
    <citation type="journal article" date="2019" name="Int. J. Syst. Evol. Microbiol.">
        <title>The Global Catalogue of Microorganisms (GCM) 10K type strain sequencing project: providing services to taxonomists for standard genome sequencing and annotation.</title>
        <authorList>
            <consortium name="The Broad Institute Genomics Platform"/>
            <consortium name="The Broad Institute Genome Sequencing Center for Infectious Disease"/>
            <person name="Wu L."/>
            <person name="Ma J."/>
        </authorList>
    </citation>
    <scope>NUCLEOTIDE SEQUENCE [LARGE SCALE GENOMIC DNA]</scope>
    <source>
        <strain evidence="12">JCM 11650</strain>
    </source>
</reference>
<proteinExistence type="inferred from homology"/>
<protein>
    <recommendedName>
        <fullName evidence="3">glucan endo-1,3-beta-D-glucosidase</fullName>
        <ecNumber evidence="3">3.2.1.39</ecNumber>
    </recommendedName>
</protein>
<evidence type="ECO:0000256" key="6">
    <source>
        <dbReference type="ARBA" id="ARBA00023295"/>
    </source>
</evidence>
<gene>
    <name evidence="11" type="ORF">ACFSDA_16220</name>
</gene>
<dbReference type="EC" id="3.2.1.39" evidence="3"/>
<dbReference type="PROSITE" id="PS51257">
    <property type="entry name" value="PROKAR_LIPOPROTEIN"/>
    <property type="match status" value="1"/>
</dbReference>
<keyword evidence="12" id="KW-1185">Reference proteome</keyword>
<feature type="domain" description="Glycosyl hydrolase family 81 C-terminal" evidence="10">
    <location>
        <begin position="360"/>
        <end position="675"/>
    </location>
</feature>
<evidence type="ECO:0000313" key="11">
    <source>
        <dbReference type="EMBL" id="MFD1836607.1"/>
    </source>
</evidence>
<comment type="similarity">
    <text evidence="2">Belongs to the glycosyl hydrolase 81 family.</text>
</comment>
<dbReference type="GO" id="GO:0016787">
    <property type="term" value="F:hydrolase activity"/>
    <property type="evidence" value="ECO:0007669"/>
    <property type="project" value="UniProtKB-KW"/>
</dbReference>
<evidence type="ECO:0000256" key="5">
    <source>
        <dbReference type="ARBA" id="ARBA00023277"/>
    </source>
</evidence>
<evidence type="ECO:0000313" key="12">
    <source>
        <dbReference type="Proteomes" id="UP001597280"/>
    </source>
</evidence>
<dbReference type="InterPro" id="IPR005200">
    <property type="entry name" value="Endo-beta-glucanase"/>
</dbReference>
<comment type="catalytic activity">
    <reaction evidence="1">
        <text>Hydrolysis of (1-&gt;3)-beta-D-glucosidic linkages in (1-&gt;3)-beta-D-glucans.</text>
        <dbReference type="EC" id="3.2.1.39"/>
    </reaction>
</comment>
<evidence type="ECO:0000256" key="2">
    <source>
        <dbReference type="ARBA" id="ARBA00010730"/>
    </source>
</evidence>
<keyword evidence="4 11" id="KW-0378">Hydrolase</keyword>
<keyword evidence="5" id="KW-0119">Carbohydrate metabolism</keyword>
<keyword evidence="9" id="KW-0732">Signal</keyword>
<evidence type="ECO:0000256" key="8">
    <source>
        <dbReference type="ARBA" id="ARBA00023326"/>
    </source>
</evidence>
<feature type="signal peptide" evidence="9">
    <location>
        <begin position="1"/>
        <end position="23"/>
    </location>
</feature>
<feature type="chain" id="PRO_5046479801" description="glucan endo-1,3-beta-D-glucosidase" evidence="9">
    <location>
        <begin position="24"/>
        <end position="681"/>
    </location>
</feature>
<evidence type="ECO:0000256" key="3">
    <source>
        <dbReference type="ARBA" id="ARBA00012780"/>
    </source>
</evidence>
<accession>A0ABW4Q0Q3</accession>
<keyword evidence="8" id="KW-0624">Polysaccharide degradation</keyword>
<dbReference type="RefSeq" id="WP_343906561.1">
    <property type="nucleotide sequence ID" value="NZ_BAAAIS010000006.1"/>
</dbReference>
<comment type="caution">
    <text evidence="11">The sequence shown here is derived from an EMBL/GenBank/DDBJ whole genome shotgun (WGS) entry which is preliminary data.</text>
</comment>
<sequence>MRPPRRALLAGAPLGVIALGASACTGDRSSGGGTGPSAALPTAAAFTDEEVRGSMSALPELPAPADLRTVRLADGLVPPTNRWFSGLVFGDEPQTVHPLPLSFALVDGGFALGLPTVTTSARTIMGAHVPEVEVAVAGAGSGIVSAYDEASVRLDLLGGDGTALATVTIAEGWPCVALQARAALDLTLSTAFNGAATAAEPATLTVGEHEYGLRLEGGDLDGARCSLEADGWVTLFAVPVGGTAADVAPAAVPLRGTSLTRSVSDDAARATLTYETADSSPTVVAAMPHHGADAGAAEALGTYPSVYGTLVLRPGPDLTWSAPRRTVRAALDLSGLDDDAREELAAQVVADVAGLPDYPADTYFGGKALHRDAQLLAIARQVGADEAAAGLEERVLTQIRRWTEVAGAEERDAFCFTYDATNRGVVGLTPSFGSEQFNDHHFHYGYFLHAAGTLAADDEDLAAELAPVMDALAADIACDAATDAVPVRRVFDAYASHSWASGTSPFADGNNQESSSEATTAWAGLELWARARGDGELAAGAAWLLAHEAAAARAYWTDFDLADPVYECFEHSVLPLQFGGKRDYATWFSPEPAAALAILALPMSPSSDHLADDPERVRRNIAEATASGGFAQQYGDWLLMYAALGGEDDRAAALEAARELADEHLDDGDTRSYLLAFILSR</sequence>
<organism evidence="11 12">
    <name type="scientific">Brachybacterium rhamnosum</name>
    <dbReference type="NCBI Taxonomy" id="173361"/>
    <lineage>
        <taxon>Bacteria</taxon>
        <taxon>Bacillati</taxon>
        <taxon>Actinomycetota</taxon>
        <taxon>Actinomycetes</taxon>
        <taxon>Micrococcales</taxon>
        <taxon>Dermabacteraceae</taxon>
        <taxon>Brachybacterium</taxon>
    </lineage>
</organism>
<evidence type="ECO:0000256" key="4">
    <source>
        <dbReference type="ARBA" id="ARBA00022801"/>
    </source>
</evidence>
<dbReference type="PANTHER" id="PTHR31983">
    <property type="entry name" value="ENDO-1,3(4)-BETA-GLUCANASE 1"/>
    <property type="match status" value="1"/>
</dbReference>
<keyword evidence="6" id="KW-0326">Glycosidase</keyword>
<evidence type="ECO:0000259" key="10">
    <source>
        <dbReference type="Pfam" id="PF17652"/>
    </source>
</evidence>
<evidence type="ECO:0000256" key="7">
    <source>
        <dbReference type="ARBA" id="ARBA00023316"/>
    </source>
</evidence>
<dbReference type="PANTHER" id="PTHR31983:SF0">
    <property type="entry name" value="GLUCAN ENDO-1,3-BETA-D-GLUCOSIDASE 2"/>
    <property type="match status" value="1"/>
</dbReference>
<dbReference type="EMBL" id="JBHUFL010000011">
    <property type="protein sequence ID" value="MFD1836607.1"/>
    <property type="molecule type" value="Genomic_DNA"/>
</dbReference>
<keyword evidence="7" id="KW-0961">Cell wall biogenesis/degradation</keyword>
<name>A0ABW4Q0Q3_9MICO</name>
<evidence type="ECO:0000256" key="1">
    <source>
        <dbReference type="ARBA" id="ARBA00000382"/>
    </source>
</evidence>
<dbReference type="Proteomes" id="UP001597280">
    <property type="component" value="Unassembled WGS sequence"/>
</dbReference>
<dbReference type="Pfam" id="PF17652">
    <property type="entry name" value="Glyco_hydro81C"/>
    <property type="match status" value="1"/>
</dbReference>
<evidence type="ECO:0000256" key="9">
    <source>
        <dbReference type="SAM" id="SignalP"/>
    </source>
</evidence>
<dbReference type="InterPro" id="IPR040720">
    <property type="entry name" value="GH81_C"/>
</dbReference>
<dbReference type="PROSITE" id="PS52008">
    <property type="entry name" value="GH81"/>
    <property type="match status" value="1"/>
</dbReference>